<feature type="transmembrane region" description="Helical" evidence="1">
    <location>
        <begin position="68"/>
        <end position="85"/>
    </location>
</feature>
<evidence type="ECO:0008006" key="5">
    <source>
        <dbReference type="Google" id="ProtNLM"/>
    </source>
</evidence>
<reference evidence="4" key="1">
    <citation type="journal article" date="2016" name="Nature">
        <title>Genome evolution in the allotetraploid frog Xenopus laevis.</title>
        <authorList>
            <person name="Session A.M."/>
            <person name="Uno Y."/>
            <person name="Kwon T."/>
            <person name="Chapman J.A."/>
            <person name="Toyoda A."/>
            <person name="Takahashi S."/>
            <person name="Fukui A."/>
            <person name="Hikosaka A."/>
            <person name="Suzuki A."/>
            <person name="Kondo M."/>
            <person name="van Heeringen S.J."/>
            <person name="Quigley I."/>
            <person name="Heinz S."/>
            <person name="Ogino H."/>
            <person name="Ochi H."/>
            <person name="Hellsten U."/>
            <person name="Lyons J.B."/>
            <person name="Simakov O."/>
            <person name="Putnam N."/>
            <person name="Stites J."/>
            <person name="Kuroki Y."/>
            <person name="Tanaka T."/>
            <person name="Michiue T."/>
            <person name="Watanabe M."/>
            <person name="Bogdanovic O."/>
            <person name="Lister R."/>
            <person name="Georgiou G."/>
            <person name="Paranjpe S.S."/>
            <person name="van Kruijsbergen I."/>
            <person name="Shu S."/>
            <person name="Carlson J."/>
            <person name="Kinoshita T."/>
            <person name="Ohta Y."/>
            <person name="Mawaribuchi S."/>
            <person name="Jenkins J."/>
            <person name="Grimwood J."/>
            <person name="Schmutz J."/>
            <person name="Mitros T."/>
            <person name="Mozaffari S.V."/>
            <person name="Suzuki Y."/>
            <person name="Haramoto Y."/>
            <person name="Yamamoto T.S."/>
            <person name="Takagi C."/>
            <person name="Heald R."/>
            <person name="Miller K."/>
            <person name="Haudenschild C."/>
            <person name="Kitzman J."/>
            <person name="Nakayama T."/>
            <person name="Izutsu Y."/>
            <person name="Robert J."/>
            <person name="Fortriede J."/>
            <person name="Burns K."/>
            <person name="Lotay V."/>
            <person name="Karimi K."/>
            <person name="Yasuoka Y."/>
            <person name="Dichmann D.S."/>
            <person name="Flajnik M.F."/>
            <person name="Houston D.W."/>
            <person name="Shendure J."/>
            <person name="DuPasquier L."/>
            <person name="Vize P.D."/>
            <person name="Zorn A.M."/>
            <person name="Ito M."/>
            <person name="Marcotte E.M."/>
            <person name="Wallingford J.B."/>
            <person name="Ito Y."/>
            <person name="Asashima M."/>
            <person name="Ueno N."/>
            <person name="Matsuda Y."/>
            <person name="Veenstra G.J."/>
            <person name="Fujiyama A."/>
            <person name="Harland R.M."/>
            <person name="Taira M."/>
            <person name="Rokhsar D.S."/>
        </authorList>
    </citation>
    <scope>NUCLEOTIDE SEQUENCE [LARGE SCALE GENOMIC DNA]</scope>
    <source>
        <strain evidence="4">J</strain>
    </source>
</reference>
<dbReference type="AlphaFoldDB" id="A0A974H1E4"/>
<proteinExistence type="predicted"/>
<accession>A0A974H1E4</accession>
<gene>
    <name evidence="3" type="ORF">XELAEV_18047006mg</name>
</gene>
<organism evidence="3 4">
    <name type="scientific">Xenopus laevis</name>
    <name type="common">African clawed frog</name>
    <dbReference type="NCBI Taxonomy" id="8355"/>
    <lineage>
        <taxon>Eukaryota</taxon>
        <taxon>Metazoa</taxon>
        <taxon>Chordata</taxon>
        <taxon>Craniata</taxon>
        <taxon>Vertebrata</taxon>
        <taxon>Euteleostomi</taxon>
        <taxon>Amphibia</taxon>
        <taxon>Batrachia</taxon>
        <taxon>Anura</taxon>
        <taxon>Pipoidea</taxon>
        <taxon>Pipidae</taxon>
        <taxon>Xenopodinae</taxon>
        <taxon>Xenopus</taxon>
        <taxon>Xenopus</taxon>
    </lineage>
</organism>
<evidence type="ECO:0000313" key="4">
    <source>
        <dbReference type="Proteomes" id="UP000694892"/>
    </source>
</evidence>
<keyword evidence="1" id="KW-0812">Transmembrane</keyword>
<feature type="chain" id="PRO_5037892005" description="Transmembrane protein" evidence="2">
    <location>
        <begin position="26"/>
        <end position="136"/>
    </location>
</feature>
<sequence>MVGDPCKIWWFLITGELLLFGHIDKQEFDLNLLVEVVNSRGGNGTLLMFLLTERGFCFYFNGASEVDFVLVFSIFLSLLVLFLSNDIKAVVDIVRNTSQSLHEKLFKSSLNFVFLCPLYRECNMYKRQLSILGCMQ</sequence>
<evidence type="ECO:0000256" key="2">
    <source>
        <dbReference type="SAM" id="SignalP"/>
    </source>
</evidence>
<dbReference type="EMBL" id="CM004483">
    <property type="protein sequence ID" value="OCT60980.1"/>
    <property type="molecule type" value="Genomic_DNA"/>
</dbReference>
<name>A0A974H1E4_XENLA</name>
<protein>
    <recommendedName>
        <fullName evidence="5">Transmembrane protein</fullName>
    </recommendedName>
</protein>
<evidence type="ECO:0000256" key="1">
    <source>
        <dbReference type="SAM" id="Phobius"/>
    </source>
</evidence>
<keyword evidence="2" id="KW-0732">Signal</keyword>
<keyword evidence="1" id="KW-1133">Transmembrane helix</keyword>
<dbReference type="Proteomes" id="UP000694892">
    <property type="component" value="Chromosome 9_10S"/>
</dbReference>
<evidence type="ECO:0000313" key="3">
    <source>
        <dbReference type="EMBL" id="OCT60980.1"/>
    </source>
</evidence>
<keyword evidence="1" id="KW-0472">Membrane</keyword>
<feature type="signal peptide" evidence="2">
    <location>
        <begin position="1"/>
        <end position="25"/>
    </location>
</feature>